<dbReference type="EMBL" id="CAXKWB010037809">
    <property type="protein sequence ID" value="CAL4150676.1"/>
    <property type="molecule type" value="Genomic_DNA"/>
</dbReference>
<dbReference type="SUPFAM" id="SSF50814">
    <property type="entry name" value="Lipocalins"/>
    <property type="match status" value="1"/>
</dbReference>
<gene>
    <name evidence="6" type="ORF">MNOR_LOCUS30601</name>
</gene>
<comment type="similarity">
    <text evidence="1 3 4">Belongs to the calycin superfamily. Lipocalin family.</text>
</comment>
<dbReference type="GO" id="GO:0005737">
    <property type="term" value="C:cytoplasm"/>
    <property type="evidence" value="ECO:0007669"/>
    <property type="project" value="TreeGrafter"/>
</dbReference>
<evidence type="ECO:0000259" key="5">
    <source>
        <dbReference type="Pfam" id="PF00061"/>
    </source>
</evidence>
<protein>
    <recommendedName>
        <fullName evidence="5">Lipocalin/cytosolic fatty-acid binding domain-containing protein</fullName>
    </recommendedName>
</protein>
<proteinExistence type="inferred from homology"/>
<dbReference type="Proteomes" id="UP001497623">
    <property type="component" value="Unassembled WGS sequence"/>
</dbReference>
<keyword evidence="3" id="KW-0732">Signal</keyword>
<evidence type="ECO:0000256" key="3">
    <source>
        <dbReference type="PIRNR" id="PIRNR036893"/>
    </source>
</evidence>
<evidence type="ECO:0000313" key="7">
    <source>
        <dbReference type="Proteomes" id="UP001497623"/>
    </source>
</evidence>
<dbReference type="GO" id="GO:0031409">
    <property type="term" value="F:pigment binding"/>
    <property type="evidence" value="ECO:0007669"/>
    <property type="project" value="InterPro"/>
</dbReference>
<dbReference type="InterPro" id="IPR022272">
    <property type="entry name" value="Lipocalin_CS"/>
</dbReference>
<dbReference type="InterPro" id="IPR003057">
    <property type="entry name" value="Invtbrt_color"/>
</dbReference>
<dbReference type="Gene3D" id="2.40.128.20">
    <property type="match status" value="1"/>
</dbReference>
<keyword evidence="7" id="KW-1185">Reference proteome</keyword>
<dbReference type="GO" id="GO:0006629">
    <property type="term" value="P:lipid metabolic process"/>
    <property type="evidence" value="ECO:0007669"/>
    <property type="project" value="TreeGrafter"/>
</dbReference>
<dbReference type="PIRSF" id="PIRSF036893">
    <property type="entry name" value="Lipocalin_ApoD"/>
    <property type="match status" value="1"/>
</dbReference>
<reference evidence="6 7" key="1">
    <citation type="submission" date="2024-05" db="EMBL/GenBank/DDBJ databases">
        <authorList>
            <person name="Wallberg A."/>
        </authorList>
    </citation>
    <scope>NUCLEOTIDE SEQUENCE [LARGE SCALE GENOMIC DNA]</scope>
</reference>
<comment type="caution">
    <text evidence="6">The sequence shown here is derived from an EMBL/GenBank/DDBJ whole genome shotgun (WGS) entry which is preliminary data.</text>
</comment>
<feature type="domain" description="Lipocalin/cytosolic fatty-acid binding" evidence="5">
    <location>
        <begin position="41"/>
        <end position="176"/>
    </location>
</feature>
<dbReference type="InterPro" id="IPR012674">
    <property type="entry name" value="Calycin"/>
</dbReference>
<dbReference type="InterPro" id="IPR000566">
    <property type="entry name" value="Lipocln_cytosolic_FA-bd_dom"/>
</dbReference>
<dbReference type="InterPro" id="IPR022271">
    <property type="entry name" value="Lipocalin_ApoD"/>
</dbReference>
<keyword evidence="2" id="KW-1015">Disulfide bond</keyword>
<organism evidence="6 7">
    <name type="scientific">Meganyctiphanes norvegica</name>
    <name type="common">Northern krill</name>
    <name type="synonym">Thysanopoda norvegica</name>
    <dbReference type="NCBI Taxonomy" id="48144"/>
    <lineage>
        <taxon>Eukaryota</taxon>
        <taxon>Metazoa</taxon>
        <taxon>Ecdysozoa</taxon>
        <taxon>Arthropoda</taxon>
        <taxon>Crustacea</taxon>
        <taxon>Multicrustacea</taxon>
        <taxon>Malacostraca</taxon>
        <taxon>Eumalacostraca</taxon>
        <taxon>Eucarida</taxon>
        <taxon>Euphausiacea</taxon>
        <taxon>Euphausiidae</taxon>
        <taxon>Meganyctiphanes</taxon>
    </lineage>
</organism>
<sequence>MASTTFSISTVCALAFLVVVADAACPRVQLMANFNTQKFLGVWYEIQAQPSEYQNIKACLKSNYARNGNTVVVSSQGLNSIGRPTTASSRMSVTRNPARMMTNFIPGFSPPYEVLDTDYSSYACVHSCLSFGPITNDFVFVYSRKRTLSPAAVNHCKSLFSRYKGVNVSALKNTPQGNCGV</sequence>
<feature type="chain" id="PRO_5043116230" description="Lipocalin/cytosolic fatty-acid binding domain-containing protein" evidence="3">
    <location>
        <begin position="24"/>
        <end position="181"/>
    </location>
</feature>
<dbReference type="PANTHER" id="PTHR10612:SF62">
    <property type="entry name" value="LIPOCALIN_CYTOSOLIC FATTY-ACID BINDING DOMAIN-CONTAINING PROTEIN"/>
    <property type="match status" value="1"/>
</dbReference>
<evidence type="ECO:0000256" key="2">
    <source>
        <dbReference type="ARBA" id="ARBA00023157"/>
    </source>
</evidence>
<dbReference type="PROSITE" id="PS00213">
    <property type="entry name" value="LIPOCALIN"/>
    <property type="match status" value="1"/>
</dbReference>
<accession>A0AAV2RZW9</accession>
<dbReference type="GO" id="GO:0000302">
    <property type="term" value="P:response to reactive oxygen species"/>
    <property type="evidence" value="ECO:0007669"/>
    <property type="project" value="TreeGrafter"/>
</dbReference>
<name>A0AAV2RZW9_MEGNR</name>
<dbReference type="PANTHER" id="PTHR10612">
    <property type="entry name" value="APOLIPOPROTEIN D"/>
    <property type="match status" value="1"/>
</dbReference>
<dbReference type="Pfam" id="PF00061">
    <property type="entry name" value="Lipocalin"/>
    <property type="match status" value="1"/>
</dbReference>
<feature type="signal peptide" evidence="3">
    <location>
        <begin position="1"/>
        <end position="23"/>
    </location>
</feature>
<dbReference type="PRINTS" id="PR01273">
    <property type="entry name" value="INVTBRTCOLOR"/>
</dbReference>
<dbReference type="AlphaFoldDB" id="A0AAV2RZW9"/>
<evidence type="ECO:0000256" key="4">
    <source>
        <dbReference type="RuleBase" id="RU003695"/>
    </source>
</evidence>
<evidence type="ECO:0000256" key="1">
    <source>
        <dbReference type="ARBA" id="ARBA00006889"/>
    </source>
</evidence>
<evidence type="ECO:0000313" key="6">
    <source>
        <dbReference type="EMBL" id="CAL4150676.1"/>
    </source>
</evidence>